<dbReference type="InterPro" id="IPR046087">
    <property type="entry name" value="DUF6105"/>
</dbReference>
<evidence type="ECO:0000256" key="1">
    <source>
        <dbReference type="SAM" id="Phobius"/>
    </source>
</evidence>
<dbReference type="RefSeq" id="WP_062944700.1">
    <property type="nucleotide sequence ID" value="NZ_CP171844.1"/>
</dbReference>
<feature type="transmembrane region" description="Helical" evidence="1">
    <location>
        <begin position="59"/>
        <end position="77"/>
    </location>
</feature>
<evidence type="ECO:0008006" key="3">
    <source>
        <dbReference type="Google" id="ProtNLM"/>
    </source>
</evidence>
<accession>A0A154IAF0</accession>
<sequence length="110" mass="12482">MKWFLIFWAGPIVFLGGWYWLSYYDMSFGIFMLSRQVHDLTFELYGKALGIPPETIPPLVARAIALDSLVVFAILAFRKRKAIIAWWKARQAVNSSPSDLANKESLSSAP</sequence>
<comment type="caution">
    <text evidence="2">The sequence shown here is derived from an EMBL/GenBank/DDBJ whole genome shotgun (WGS) entry which is preliminary data.</text>
</comment>
<organism evidence="2">
    <name type="scientific">Rhizobium leguminosarum</name>
    <dbReference type="NCBI Taxonomy" id="384"/>
    <lineage>
        <taxon>Bacteria</taxon>
        <taxon>Pseudomonadati</taxon>
        <taxon>Pseudomonadota</taxon>
        <taxon>Alphaproteobacteria</taxon>
        <taxon>Hyphomicrobiales</taxon>
        <taxon>Rhizobiaceae</taxon>
        <taxon>Rhizobium/Agrobacterium group</taxon>
        <taxon>Rhizobium</taxon>
    </lineage>
</organism>
<name>A0A154IAF0_RHILE</name>
<proteinExistence type="predicted"/>
<feature type="transmembrane region" description="Helical" evidence="1">
    <location>
        <begin position="5"/>
        <end position="24"/>
    </location>
</feature>
<evidence type="ECO:0000313" key="2">
    <source>
        <dbReference type="EMBL" id="KZA97435.1"/>
    </source>
</evidence>
<reference evidence="2" key="1">
    <citation type="submission" date="2016-03" db="EMBL/GenBank/DDBJ databases">
        <title>Microsymbionts genomes from the relict species Vavilovia formosa.</title>
        <authorList>
            <person name="Chirak E."/>
            <person name="Kimeklis A."/>
            <person name="Kopat V."/>
            <person name="Andronov E."/>
        </authorList>
    </citation>
    <scope>NUCLEOTIDE SEQUENCE [LARGE SCALE GENOMIC DNA]</scope>
    <source>
        <strain evidence="2">Vaf12</strain>
    </source>
</reference>
<dbReference type="Pfam" id="PF19600">
    <property type="entry name" value="DUF6105"/>
    <property type="match status" value="1"/>
</dbReference>
<protein>
    <recommendedName>
        <fullName evidence="3">Integral membrane protein</fullName>
    </recommendedName>
</protein>
<keyword evidence="1" id="KW-0472">Membrane</keyword>
<dbReference type="EMBL" id="LVYU01000134">
    <property type="protein sequence ID" value="KZA97435.1"/>
    <property type="molecule type" value="Genomic_DNA"/>
</dbReference>
<gene>
    <name evidence="2" type="ORF">A4A59_04565</name>
</gene>
<dbReference type="AlphaFoldDB" id="A0A154IAF0"/>
<keyword evidence="1" id="KW-1133">Transmembrane helix</keyword>
<keyword evidence="1" id="KW-0812">Transmembrane</keyword>